<evidence type="ECO:0000313" key="4">
    <source>
        <dbReference type="Proteomes" id="UP000288405"/>
    </source>
</evidence>
<accession>A0A432WMX7</accession>
<evidence type="ECO:0000256" key="1">
    <source>
        <dbReference type="SAM" id="MobiDB-lite"/>
    </source>
</evidence>
<comment type="caution">
    <text evidence="3">The sequence shown here is derived from an EMBL/GenBank/DDBJ whole genome shotgun (WGS) entry which is preliminary data.</text>
</comment>
<name>A0A432WMX7_9GAMM</name>
<evidence type="ECO:0008006" key="5">
    <source>
        <dbReference type="Google" id="ProtNLM"/>
    </source>
</evidence>
<protein>
    <recommendedName>
        <fullName evidence="5">DUF3667 domain-containing protein</fullName>
    </recommendedName>
</protein>
<feature type="transmembrane region" description="Helical" evidence="2">
    <location>
        <begin position="225"/>
        <end position="244"/>
    </location>
</feature>
<keyword evidence="2" id="KW-1133">Transmembrane helix</keyword>
<feature type="transmembrane region" description="Helical" evidence="2">
    <location>
        <begin position="290"/>
        <end position="318"/>
    </location>
</feature>
<dbReference type="AlphaFoldDB" id="A0A432WMX7"/>
<keyword evidence="2" id="KW-0472">Membrane</keyword>
<dbReference type="Pfam" id="PF12412">
    <property type="entry name" value="DUF3667"/>
    <property type="match status" value="1"/>
</dbReference>
<feature type="transmembrane region" description="Helical" evidence="2">
    <location>
        <begin position="256"/>
        <end position="278"/>
    </location>
</feature>
<dbReference type="InterPro" id="IPR022134">
    <property type="entry name" value="DUF3667"/>
</dbReference>
<reference evidence="3 4" key="1">
    <citation type="journal article" date="2011" name="Front. Microbiol.">
        <title>Genomic signatures of strain selection and enhancement in Bacillus atrophaeus var. globigii, a historical biowarfare simulant.</title>
        <authorList>
            <person name="Gibbons H.S."/>
            <person name="Broomall S.M."/>
            <person name="McNew L.A."/>
            <person name="Daligault H."/>
            <person name="Chapman C."/>
            <person name="Bruce D."/>
            <person name="Karavis M."/>
            <person name="Krepps M."/>
            <person name="McGregor P.A."/>
            <person name="Hong C."/>
            <person name="Park K.H."/>
            <person name="Akmal A."/>
            <person name="Feldman A."/>
            <person name="Lin J.S."/>
            <person name="Chang W.E."/>
            <person name="Higgs B.W."/>
            <person name="Demirev P."/>
            <person name="Lindquist J."/>
            <person name="Liem A."/>
            <person name="Fochler E."/>
            <person name="Read T.D."/>
            <person name="Tapia R."/>
            <person name="Johnson S."/>
            <person name="Bishop-Lilly K.A."/>
            <person name="Detter C."/>
            <person name="Han C."/>
            <person name="Sozhamannan S."/>
            <person name="Rosenzweig C.N."/>
            <person name="Skowronski E.W."/>
        </authorList>
    </citation>
    <scope>NUCLEOTIDE SEQUENCE [LARGE SCALE GENOMIC DNA]</scope>
    <source>
        <strain evidence="3 4">GYP-17</strain>
    </source>
</reference>
<proteinExistence type="predicted"/>
<dbReference type="RefSeq" id="WP_126776287.1">
    <property type="nucleotide sequence ID" value="NZ_PIPM01000003.1"/>
</dbReference>
<organism evidence="3 4">
    <name type="scientific">Aliidiomarina sanyensis</name>
    <dbReference type="NCBI Taxonomy" id="1249555"/>
    <lineage>
        <taxon>Bacteria</taxon>
        <taxon>Pseudomonadati</taxon>
        <taxon>Pseudomonadota</taxon>
        <taxon>Gammaproteobacteria</taxon>
        <taxon>Alteromonadales</taxon>
        <taxon>Idiomarinaceae</taxon>
        <taxon>Aliidiomarina</taxon>
    </lineage>
</organism>
<feature type="transmembrane region" description="Helical" evidence="2">
    <location>
        <begin position="108"/>
        <end position="130"/>
    </location>
</feature>
<feature type="region of interest" description="Disordered" evidence="1">
    <location>
        <begin position="1"/>
        <end position="27"/>
    </location>
</feature>
<evidence type="ECO:0000313" key="3">
    <source>
        <dbReference type="EMBL" id="RUO35170.1"/>
    </source>
</evidence>
<feature type="transmembrane region" description="Helical" evidence="2">
    <location>
        <begin position="193"/>
        <end position="213"/>
    </location>
</feature>
<dbReference type="EMBL" id="PIPM01000003">
    <property type="protein sequence ID" value="RUO35170.1"/>
    <property type="molecule type" value="Genomic_DNA"/>
</dbReference>
<gene>
    <name evidence="3" type="ORF">CWE11_03805</name>
</gene>
<dbReference type="Proteomes" id="UP000288405">
    <property type="component" value="Unassembled WGS sequence"/>
</dbReference>
<keyword evidence="4" id="KW-1185">Reference proteome</keyword>
<sequence length="320" mass="36725">MALITPTTPDDPARSEPQSESVDEVSPKTSCCANCHTPLLGAFCHVCGQEDKNYIRNVFRLITELFGEMGNWDGRLWRTLIPLMVRPAFLSNQYVAGKRAPYVPPLRLYIFVSLIAFIVFSNLGSGLQFLGTNDPAVQQIFEEQWDDSLPRYSSGTGEIQIGFLDEAQNAEINAKLQFLQQHPKIFIERFFSLAPQFMLVMLPIFALLLKGLYILSGRYYVEHMVLALHTHGFILLSLLFILAINQILTWSIPQLFIWPLEWLVIVAWWWIPIMLLLTQKRFYRQSWGLTLFKFFLTSFIYSVVLACMLFVTIILSVLGT</sequence>
<evidence type="ECO:0000256" key="2">
    <source>
        <dbReference type="SAM" id="Phobius"/>
    </source>
</evidence>
<keyword evidence="2" id="KW-0812">Transmembrane</keyword>